<dbReference type="PATRIC" id="fig|1423810.4.peg.261"/>
<dbReference type="AlphaFoldDB" id="A0A0R2C8H7"/>
<evidence type="ECO:0000313" key="1">
    <source>
        <dbReference type="EMBL" id="KRM87976.1"/>
    </source>
</evidence>
<gene>
    <name evidence="1" type="ORF">FD19_GL000258</name>
</gene>
<dbReference type="SUPFAM" id="SSF48371">
    <property type="entry name" value="ARM repeat"/>
    <property type="match status" value="1"/>
</dbReference>
<dbReference type="EMBL" id="AYZK01000001">
    <property type="protein sequence ID" value="KRM87976.1"/>
    <property type="molecule type" value="Genomic_DNA"/>
</dbReference>
<accession>A0A0R2C8H7</accession>
<sequence length="227" mass="26379">MLSMTNKVSTTRTADFQLVGDADDQQRLSHYTRSQFTFIGVRAPERRAQAHAMVRDSRQWPVSDVLAGIAELYERSEREYQYVAVDLAIANVQRFDIDDVRTLSHWVTVRPARDTVDLWRRFFGLYVQHHLDEKPIVFALFYKHDNVWMRRIAILLQLPEDYTLDADMLTAAIIYDRATPDPQIQKAIGWALRSYGKYDAAWVRGFLRSHGLSQIASTEAHKHLLDL</sequence>
<dbReference type="STRING" id="1423810.FD19_GL000258"/>
<reference evidence="1 2" key="1">
    <citation type="journal article" date="2015" name="Genome Announc.">
        <title>Expanding the biotechnology potential of lactobacilli through comparative genomics of 213 strains and associated genera.</title>
        <authorList>
            <person name="Sun Z."/>
            <person name="Harris H.M."/>
            <person name="McCann A."/>
            <person name="Guo C."/>
            <person name="Argimon S."/>
            <person name="Zhang W."/>
            <person name="Yang X."/>
            <person name="Jeffery I.B."/>
            <person name="Cooney J.C."/>
            <person name="Kagawa T.F."/>
            <person name="Liu W."/>
            <person name="Song Y."/>
            <person name="Salvetti E."/>
            <person name="Wrobel A."/>
            <person name="Rasinkangas P."/>
            <person name="Parkhill J."/>
            <person name="Rea M.C."/>
            <person name="O'Sullivan O."/>
            <person name="Ritari J."/>
            <person name="Douillard F.P."/>
            <person name="Paul Ross R."/>
            <person name="Yang R."/>
            <person name="Briner A.E."/>
            <person name="Felis G.E."/>
            <person name="de Vos W.M."/>
            <person name="Barrangou R."/>
            <person name="Klaenhammer T.R."/>
            <person name="Caufield P.W."/>
            <person name="Cui Y."/>
            <person name="Zhang H."/>
            <person name="O'Toole P.W."/>
        </authorList>
    </citation>
    <scope>NUCLEOTIDE SEQUENCE [LARGE SCALE GENOMIC DNA]</scope>
    <source>
        <strain evidence="1 2">DSM 22698</strain>
    </source>
</reference>
<dbReference type="InterPro" id="IPR014825">
    <property type="entry name" value="DNA_alkylation"/>
</dbReference>
<dbReference type="PANTHER" id="PTHR34070">
    <property type="entry name" value="ARMADILLO-TYPE FOLD"/>
    <property type="match status" value="1"/>
</dbReference>
<proteinExistence type="predicted"/>
<dbReference type="Gene3D" id="1.20.1660.10">
    <property type="entry name" value="Hypothetical protein (EF3068)"/>
    <property type="match status" value="1"/>
</dbReference>
<organism evidence="1 2">
    <name type="scientific">Lacticaseibacillus thailandensis DSM 22698 = JCM 13996</name>
    <dbReference type="NCBI Taxonomy" id="1423810"/>
    <lineage>
        <taxon>Bacteria</taxon>
        <taxon>Bacillati</taxon>
        <taxon>Bacillota</taxon>
        <taxon>Bacilli</taxon>
        <taxon>Lactobacillales</taxon>
        <taxon>Lactobacillaceae</taxon>
        <taxon>Lacticaseibacillus</taxon>
    </lineage>
</organism>
<dbReference type="Pfam" id="PF08713">
    <property type="entry name" value="DNA_alkylation"/>
    <property type="match status" value="1"/>
</dbReference>
<evidence type="ECO:0000313" key="2">
    <source>
        <dbReference type="Proteomes" id="UP000051789"/>
    </source>
</evidence>
<comment type="caution">
    <text evidence="1">The sequence shown here is derived from an EMBL/GenBank/DDBJ whole genome shotgun (WGS) entry which is preliminary data.</text>
</comment>
<dbReference type="PANTHER" id="PTHR34070:SF1">
    <property type="entry name" value="DNA ALKYLATION REPAIR PROTEIN"/>
    <property type="match status" value="1"/>
</dbReference>
<dbReference type="InterPro" id="IPR016024">
    <property type="entry name" value="ARM-type_fold"/>
</dbReference>
<name>A0A0R2C8H7_9LACO</name>
<dbReference type="Gene3D" id="1.25.40.290">
    <property type="entry name" value="ARM repeat domains"/>
    <property type="match status" value="1"/>
</dbReference>
<protein>
    <submittedName>
        <fullName evidence="1">DNA alkylation repair protein</fullName>
    </submittedName>
</protein>
<dbReference type="Proteomes" id="UP000051789">
    <property type="component" value="Unassembled WGS sequence"/>
</dbReference>
<keyword evidence="2" id="KW-1185">Reference proteome</keyword>